<reference evidence="3" key="2">
    <citation type="submission" date="2020-11" db="EMBL/GenBank/DDBJ databases">
        <authorList>
            <consortium name="DOE Joint Genome Institute"/>
            <person name="Kuo A."/>
            <person name="Miyauchi S."/>
            <person name="Kiss E."/>
            <person name="Drula E."/>
            <person name="Kohler A."/>
            <person name="Sanchez-Garcia M."/>
            <person name="Andreopoulos B."/>
            <person name="Barry K.W."/>
            <person name="Bonito G."/>
            <person name="Buee M."/>
            <person name="Carver A."/>
            <person name="Chen C."/>
            <person name="Cichocki N."/>
            <person name="Clum A."/>
            <person name="Culley D."/>
            <person name="Crous P.W."/>
            <person name="Fauchery L."/>
            <person name="Girlanda M."/>
            <person name="Hayes R."/>
            <person name="Keri Z."/>
            <person name="Labutti K."/>
            <person name="Lipzen A."/>
            <person name="Lombard V."/>
            <person name="Magnuson J."/>
            <person name="Maillard F."/>
            <person name="Morin E."/>
            <person name="Murat C."/>
            <person name="Nolan M."/>
            <person name="Ohm R."/>
            <person name="Pangilinan J."/>
            <person name="Pereira M."/>
            <person name="Perotto S."/>
            <person name="Peter M."/>
            <person name="Riley R."/>
            <person name="Sitrit Y."/>
            <person name="Stielow B."/>
            <person name="Szollosi G."/>
            <person name="Zifcakova L."/>
            <person name="Stursova M."/>
            <person name="Spatafora J.W."/>
            <person name="Tedersoo L."/>
            <person name="Vaario L.-M."/>
            <person name="Yamada A."/>
            <person name="Yan M."/>
            <person name="Wang P."/>
            <person name="Xu J."/>
            <person name="Bruns T."/>
            <person name="Baldrian P."/>
            <person name="Vilgalys R."/>
            <person name="Henrissat B."/>
            <person name="Grigoriev I.V."/>
            <person name="Hibbett D."/>
            <person name="Nagy L.G."/>
            <person name="Martin F.M."/>
        </authorList>
    </citation>
    <scope>NUCLEOTIDE SEQUENCE</scope>
    <source>
        <strain evidence="3">UH-Tt-Lm1</strain>
    </source>
</reference>
<name>A0A9P6H508_9AGAM</name>
<dbReference type="PROSITE" id="PS50181">
    <property type="entry name" value="FBOX"/>
    <property type="match status" value="1"/>
</dbReference>
<reference evidence="3" key="1">
    <citation type="journal article" date="2020" name="Nat. Commun.">
        <title>Large-scale genome sequencing of mycorrhizal fungi provides insights into the early evolution of symbiotic traits.</title>
        <authorList>
            <person name="Miyauchi S."/>
            <person name="Kiss E."/>
            <person name="Kuo A."/>
            <person name="Drula E."/>
            <person name="Kohler A."/>
            <person name="Sanchez-Garcia M."/>
            <person name="Morin E."/>
            <person name="Andreopoulos B."/>
            <person name="Barry K.W."/>
            <person name="Bonito G."/>
            <person name="Buee M."/>
            <person name="Carver A."/>
            <person name="Chen C."/>
            <person name="Cichocki N."/>
            <person name="Clum A."/>
            <person name="Culley D."/>
            <person name="Crous P.W."/>
            <person name="Fauchery L."/>
            <person name="Girlanda M."/>
            <person name="Hayes R.D."/>
            <person name="Keri Z."/>
            <person name="LaButti K."/>
            <person name="Lipzen A."/>
            <person name="Lombard V."/>
            <person name="Magnuson J."/>
            <person name="Maillard F."/>
            <person name="Murat C."/>
            <person name="Nolan M."/>
            <person name="Ohm R.A."/>
            <person name="Pangilinan J."/>
            <person name="Pereira M.F."/>
            <person name="Perotto S."/>
            <person name="Peter M."/>
            <person name="Pfister S."/>
            <person name="Riley R."/>
            <person name="Sitrit Y."/>
            <person name="Stielow J.B."/>
            <person name="Szollosi G."/>
            <person name="Zifcakova L."/>
            <person name="Stursova M."/>
            <person name="Spatafora J.W."/>
            <person name="Tedersoo L."/>
            <person name="Vaario L.M."/>
            <person name="Yamada A."/>
            <person name="Yan M."/>
            <person name="Wang P."/>
            <person name="Xu J."/>
            <person name="Bruns T."/>
            <person name="Baldrian P."/>
            <person name="Vilgalys R."/>
            <person name="Dunand C."/>
            <person name="Henrissat B."/>
            <person name="Grigoriev I.V."/>
            <person name="Hibbett D."/>
            <person name="Nagy L.G."/>
            <person name="Martin F.M."/>
        </authorList>
    </citation>
    <scope>NUCLEOTIDE SEQUENCE</scope>
    <source>
        <strain evidence="3">UH-Tt-Lm1</strain>
    </source>
</reference>
<dbReference type="OrthoDB" id="3359674at2759"/>
<dbReference type="SUPFAM" id="SSF52047">
    <property type="entry name" value="RNI-like"/>
    <property type="match status" value="1"/>
</dbReference>
<dbReference type="AlphaFoldDB" id="A0A9P6H508"/>
<dbReference type="InterPro" id="IPR001810">
    <property type="entry name" value="F-box_dom"/>
</dbReference>
<dbReference type="InterPro" id="IPR032675">
    <property type="entry name" value="LRR_dom_sf"/>
</dbReference>
<evidence type="ECO:0000313" key="3">
    <source>
        <dbReference type="EMBL" id="KAF9779628.1"/>
    </source>
</evidence>
<evidence type="ECO:0000313" key="4">
    <source>
        <dbReference type="Proteomes" id="UP000736335"/>
    </source>
</evidence>
<dbReference type="Gene3D" id="1.20.1280.50">
    <property type="match status" value="1"/>
</dbReference>
<protein>
    <recommendedName>
        <fullName evidence="2">F-box domain-containing protein</fullName>
    </recommendedName>
</protein>
<evidence type="ECO:0000259" key="2">
    <source>
        <dbReference type="PROSITE" id="PS50181"/>
    </source>
</evidence>
<proteinExistence type="predicted"/>
<evidence type="ECO:0000256" key="1">
    <source>
        <dbReference type="SAM" id="MobiDB-lite"/>
    </source>
</evidence>
<dbReference type="Gene3D" id="3.80.10.10">
    <property type="entry name" value="Ribonuclease Inhibitor"/>
    <property type="match status" value="1"/>
</dbReference>
<comment type="caution">
    <text evidence="3">The sequence shown here is derived from an EMBL/GenBank/DDBJ whole genome shotgun (WGS) entry which is preliminary data.</text>
</comment>
<feature type="compositionally biased region" description="Acidic residues" evidence="1">
    <location>
        <begin position="141"/>
        <end position="152"/>
    </location>
</feature>
<feature type="region of interest" description="Disordered" evidence="1">
    <location>
        <begin position="332"/>
        <end position="357"/>
    </location>
</feature>
<keyword evidence="4" id="KW-1185">Reference proteome</keyword>
<dbReference type="InterPro" id="IPR036047">
    <property type="entry name" value="F-box-like_dom_sf"/>
</dbReference>
<feature type="region of interest" description="Disordered" evidence="1">
    <location>
        <begin position="138"/>
        <end position="161"/>
    </location>
</feature>
<dbReference type="SUPFAM" id="SSF81383">
    <property type="entry name" value="F-box domain"/>
    <property type="match status" value="1"/>
</dbReference>
<dbReference type="Proteomes" id="UP000736335">
    <property type="component" value="Unassembled WGS sequence"/>
</dbReference>
<accession>A0A9P6H508</accession>
<gene>
    <name evidence="3" type="ORF">BJ322DRAFT_1214224</name>
</gene>
<dbReference type="EMBL" id="WIUZ02000019">
    <property type="protein sequence ID" value="KAF9779628.1"/>
    <property type="molecule type" value="Genomic_DNA"/>
</dbReference>
<organism evidence="3 4">
    <name type="scientific">Thelephora terrestris</name>
    <dbReference type="NCBI Taxonomy" id="56493"/>
    <lineage>
        <taxon>Eukaryota</taxon>
        <taxon>Fungi</taxon>
        <taxon>Dikarya</taxon>
        <taxon>Basidiomycota</taxon>
        <taxon>Agaricomycotina</taxon>
        <taxon>Agaricomycetes</taxon>
        <taxon>Thelephorales</taxon>
        <taxon>Thelephoraceae</taxon>
        <taxon>Thelephora</taxon>
    </lineage>
</organism>
<sequence>MSSIGDLPAELLIDIFENCSWSAPLAPLTLSFVCNMWHDIVYTSPRVWQHISLQDVRNQRVVAVEKLERQASVWLANSSPMPFDVTVDFQFHSQELFLAIISILMGGLHRWKSCTFVRGKRKVTVDVSGIVLAPGAYSDYSDSDPGSEDSENEERAERSALRGGKVVVDRLEVMVDEAVGLGQHFGDEDGSDMDDSDYDELEGKLPTFRRLRTGSIALNYPVPNLPVPSQINPMGITVLTITEMGFNPPDPIRLLHFLTAFPEIVTLTFDGHALEPECDEDDIPPVVALPKLCNLTIGNTCSIRIILSHLAVPALTSLYLQHLNTDAVIPNQLTGEEGDSEDEAHDYSQSPSSDHATGMGLRMLQKRSNPPLRVLDMDYSDLRTKDFLYCFDHFSLLREFRIVASDMSDKVIEMLAPHVGASGKREIRLPYLKELELYHCQRVTGSAMVNALRERVAFAHRSPIHPQMDLVRVVGCAEVLPEHELALSAILGSGFHS</sequence>
<feature type="domain" description="F-box" evidence="2">
    <location>
        <begin position="1"/>
        <end position="51"/>
    </location>
</feature>